<dbReference type="GO" id="GO:0020037">
    <property type="term" value="F:heme binding"/>
    <property type="evidence" value="ECO:0007669"/>
    <property type="project" value="InterPro"/>
</dbReference>
<keyword evidence="5 9" id="KW-0560">Oxidoreductase</keyword>
<evidence type="ECO:0000256" key="4">
    <source>
        <dbReference type="ARBA" id="ARBA00022723"/>
    </source>
</evidence>
<protein>
    <submittedName>
        <fullName evidence="11">CYP79D33</fullName>
    </submittedName>
</protein>
<keyword evidence="10" id="KW-0472">Membrane</keyword>
<dbReference type="GO" id="GO:0005506">
    <property type="term" value="F:iron ion binding"/>
    <property type="evidence" value="ECO:0007669"/>
    <property type="project" value="InterPro"/>
</dbReference>
<keyword evidence="10" id="KW-0812">Transmembrane</keyword>
<dbReference type="GO" id="GO:0004497">
    <property type="term" value="F:monooxygenase activity"/>
    <property type="evidence" value="ECO:0007669"/>
    <property type="project" value="UniProtKB-KW"/>
</dbReference>
<comment type="cofactor">
    <cofactor evidence="1 8">
        <name>heme</name>
        <dbReference type="ChEBI" id="CHEBI:30413"/>
    </cofactor>
</comment>
<dbReference type="AlphaFoldDB" id="A0A0B4L071"/>
<dbReference type="Gene3D" id="1.10.630.10">
    <property type="entry name" value="Cytochrome P450"/>
    <property type="match status" value="1"/>
</dbReference>
<keyword evidence="10" id="KW-1133">Transmembrane helix</keyword>
<evidence type="ECO:0000256" key="1">
    <source>
        <dbReference type="ARBA" id="ARBA00001971"/>
    </source>
</evidence>
<dbReference type="InterPro" id="IPR036396">
    <property type="entry name" value="Cyt_P450_sf"/>
</dbReference>
<dbReference type="InterPro" id="IPR002401">
    <property type="entry name" value="Cyt_P450_E_grp-I"/>
</dbReference>
<sequence length="550" mass="62548">MIPFFQSLQHSQQISKMGNNIDIFLSTLLSSHSFLTLILFIFLGLFIHHANGIRRTHTFSIPPGPKPWPLIGSLPELLNNKPAFRWIHKIMDKMNAEIICIRLGNVHVIAVTAPEIALEFLKQQDIVFSSRPISLPPKIASGGYKTTALSPWGEQWKKMRRVLASEVLSMERHRWLQCKRDEESDHLVRYVYNQCHMKGGVVNVRIATQHYCGNMIRKIIFGRRFFGVGAVDGGPGPEEVEHVKSSLTILQYLYSFCISDYIPFLRGYLDLDGHENMTREACESLRKYQDPIIDERIKQWKEGKKEDQEDILDILIMLKDPNGQPLLSSDEIKAQIVELIIATVDNPSNAVEWALAEMLNQPQTMYKALEELDRVVGNSRLVEESDIPRLNYLKSCIKESFRIHPINPFNIPHVSISDTNVAGYFIPRGSHVLLSRPGLGRNPRVWSEPLRFIPERHLKDDGSNVGLTDPDLRILSFSIGRRGCAGVTLGSTITVMLFARLLHSFSWSLPPDVPKIELKESPDDLLLAKPLVAIAKPRLDEKLYQQLGLF</sequence>
<dbReference type="Pfam" id="PF00067">
    <property type="entry name" value="p450"/>
    <property type="match status" value="1"/>
</dbReference>
<keyword evidence="6 8" id="KW-0408">Iron</keyword>
<dbReference type="PANTHER" id="PTHR47944">
    <property type="entry name" value="CYTOCHROME P450 98A9"/>
    <property type="match status" value="1"/>
</dbReference>
<feature type="transmembrane region" description="Helical" evidence="10">
    <location>
        <begin position="23"/>
        <end position="47"/>
    </location>
</feature>
<dbReference type="GO" id="GO:0044550">
    <property type="term" value="P:secondary metabolite biosynthetic process"/>
    <property type="evidence" value="ECO:0007669"/>
    <property type="project" value="UniProtKB-ARBA"/>
</dbReference>
<keyword evidence="7 9" id="KW-0503">Monooxygenase</keyword>
<dbReference type="InterPro" id="IPR017972">
    <property type="entry name" value="Cyt_P450_CS"/>
</dbReference>
<evidence type="ECO:0000256" key="9">
    <source>
        <dbReference type="RuleBase" id="RU000461"/>
    </source>
</evidence>
<evidence type="ECO:0000313" key="11">
    <source>
        <dbReference type="EMBL" id="AHF22089.1"/>
    </source>
</evidence>
<dbReference type="PANTHER" id="PTHR47944:SF4">
    <property type="entry name" value="OS09G0441700 PROTEIN"/>
    <property type="match status" value="1"/>
</dbReference>
<name>A0A0B4L071_MAELA</name>
<dbReference type="GO" id="GO:0016705">
    <property type="term" value="F:oxidoreductase activity, acting on paired donors, with incorporation or reduction of molecular oxygen"/>
    <property type="evidence" value="ECO:0007669"/>
    <property type="project" value="InterPro"/>
</dbReference>
<dbReference type="PRINTS" id="PR00463">
    <property type="entry name" value="EP450I"/>
</dbReference>
<proteinExistence type="evidence at transcript level"/>
<keyword evidence="4 8" id="KW-0479">Metal-binding</keyword>
<accession>A0A0B4L071</accession>
<evidence type="ECO:0000256" key="5">
    <source>
        <dbReference type="ARBA" id="ARBA00023002"/>
    </source>
</evidence>
<dbReference type="SUPFAM" id="SSF48264">
    <property type="entry name" value="Cytochrome P450"/>
    <property type="match status" value="1"/>
</dbReference>
<evidence type="ECO:0000256" key="2">
    <source>
        <dbReference type="ARBA" id="ARBA00010617"/>
    </source>
</evidence>
<evidence type="ECO:0000256" key="6">
    <source>
        <dbReference type="ARBA" id="ARBA00023004"/>
    </source>
</evidence>
<evidence type="ECO:0000256" key="7">
    <source>
        <dbReference type="ARBA" id="ARBA00023033"/>
    </source>
</evidence>
<dbReference type="InterPro" id="IPR001128">
    <property type="entry name" value="Cyt_P450"/>
</dbReference>
<reference evidence="11" key="1">
    <citation type="submission" date="2013-07" db="EMBL/GenBank/DDBJ databases">
        <title>Unraveling the triterpenoid saponin biosynthesis of Maesa lanceolata.</title>
        <authorList>
            <person name="Moses T."/>
            <person name="Pollier J."/>
            <person name="Goossens A."/>
        </authorList>
    </citation>
    <scope>NUCLEOTIDE SEQUENCE</scope>
</reference>
<organism evidence="11">
    <name type="scientific">Maesa lanceolata</name>
    <name type="common">False assegai</name>
    <dbReference type="NCBI Taxonomy" id="992730"/>
    <lineage>
        <taxon>Eukaryota</taxon>
        <taxon>Viridiplantae</taxon>
        <taxon>Streptophyta</taxon>
        <taxon>Embryophyta</taxon>
        <taxon>Tracheophyta</taxon>
        <taxon>Spermatophyta</taxon>
        <taxon>Magnoliopsida</taxon>
        <taxon>eudicotyledons</taxon>
        <taxon>Gunneridae</taxon>
        <taxon>Pentapetalae</taxon>
        <taxon>asterids</taxon>
        <taxon>Ericales</taxon>
        <taxon>Primulaceae</taxon>
        <taxon>Maesa</taxon>
    </lineage>
</organism>
<keyword evidence="3 8" id="KW-0349">Heme</keyword>
<dbReference type="EMBL" id="KF318734">
    <property type="protein sequence ID" value="AHF22089.1"/>
    <property type="molecule type" value="mRNA"/>
</dbReference>
<evidence type="ECO:0000256" key="8">
    <source>
        <dbReference type="PIRSR" id="PIRSR602401-1"/>
    </source>
</evidence>
<comment type="similarity">
    <text evidence="2 9">Belongs to the cytochrome P450 family.</text>
</comment>
<dbReference type="FunFam" id="1.10.630.10:FF:000037">
    <property type="entry name" value="Cytochrome P450 9"/>
    <property type="match status" value="1"/>
</dbReference>
<feature type="binding site" description="axial binding residue" evidence="8">
    <location>
        <position position="484"/>
    </location>
    <ligand>
        <name>heme</name>
        <dbReference type="ChEBI" id="CHEBI:30413"/>
    </ligand>
    <ligandPart>
        <name>Fe</name>
        <dbReference type="ChEBI" id="CHEBI:18248"/>
    </ligandPart>
</feature>
<dbReference type="PROSITE" id="PS00086">
    <property type="entry name" value="CYTOCHROME_P450"/>
    <property type="match status" value="1"/>
</dbReference>
<evidence type="ECO:0000256" key="10">
    <source>
        <dbReference type="SAM" id="Phobius"/>
    </source>
</evidence>
<evidence type="ECO:0000256" key="3">
    <source>
        <dbReference type="ARBA" id="ARBA00022617"/>
    </source>
</evidence>